<proteinExistence type="predicted"/>
<dbReference type="Proteomes" id="UP000565441">
    <property type="component" value="Unassembled WGS sequence"/>
</dbReference>
<accession>A0A8H5GNV8</accession>
<gene>
    <name evidence="1" type="ORF">D9615_010372</name>
</gene>
<protein>
    <submittedName>
        <fullName evidence="1">Uncharacterized protein</fullName>
    </submittedName>
</protein>
<dbReference type="AlphaFoldDB" id="A0A8H5GNV8"/>
<name>A0A8H5GNV8_9AGAR</name>
<reference evidence="1 2" key="1">
    <citation type="journal article" date="2020" name="ISME J.">
        <title>Uncovering the hidden diversity of litter-decomposition mechanisms in mushroom-forming fungi.</title>
        <authorList>
            <person name="Floudas D."/>
            <person name="Bentzer J."/>
            <person name="Ahren D."/>
            <person name="Johansson T."/>
            <person name="Persson P."/>
            <person name="Tunlid A."/>
        </authorList>
    </citation>
    <scope>NUCLEOTIDE SEQUENCE [LARGE SCALE GENOMIC DNA]</scope>
    <source>
        <strain evidence="1 2">CBS 661.87</strain>
    </source>
</reference>
<evidence type="ECO:0000313" key="1">
    <source>
        <dbReference type="EMBL" id="KAF5368276.1"/>
    </source>
</evidence>
<evidence type="ECO:0000313" key="2">
    <source>
        <dbReference type="Proteomes" id="UP000565441"/>
    </source>
</evidence>
<comment type="caution">
    <text evidence="1">The sequence shown here is derived from an EMBL/GenBank/DDBJ whole genome shotgun (WGS) entry which is preliminary data.</text>
</comment>
<organism evidence="1 2">
    <name type="scientific">Tricholomella constricta</name>
    <dbReference type="NCBI Taxonomy" id="117010"/>
    <lineage>
        <taxon>Eukaryota</taxon>
        <taxon>Fungi</taxon>
        <taxon>Dikarya</taxon>
        <taxon>Basidiomycota</taxon>
        <taxon>Agaricomycotina</taxon>
        <taxon>Agaricomycetes</taxon>
        <taxon>Agaricomycetidae</taxon>
        <taxon>Agaricales</taxon>
        <taxon>Tricholomatineae</taxon>
        <taxon>Lyophyllaceae</taxon>
        <taxon>Tricholomella</taxon>
    </lineage>
</organism>
<keyword evidence="2" id="KW-1185">Reference proteome</keyword>
<sequence length="161" mass="18305">MYSGVASMRSSLLDLEPSQLRNQRMYFYVLLPIAKLANVQYIILKWRGRAGIGQAQEVPRSRRSAARMLARHPTGMRTTACQSTSIRRSLCSSGSFRSHPVSIHCVVFLPAQHVRLHPISVYIHRSQRSDARAEFKASLIPDTLHRFRLSIKSSKCITPWS</sequence>
<dbReference type="EMBL" id="JAACJP010000060">
    <property type="protein sequence ID" value="KAF5368276.1"/>
    <property type="molecule type" value="Genomic_DNA"/>
</dbReference>